<comment type="subcellular location">
    <subcellularLocation>
        <location evidence="1">Membrane</location>
        <topology evidence="1">Multi-pass membrane protein</topology>
    </subcellularLocation>
</comment>
<feature type="transmembrane region" description="Helical" evidence="5">
    <location>
        <begin position="23"/>
        <end position="44"/>
    </location>
</feature>
<keyword evidence="7" id="KW-1185">Reference proteome</keyword>
<dbReference type="InterPro" id="IPR004695">
    <property type="entry name" value="SLAC1/Mae1/Ssu1/TehA"/>
</dbReference>
<evidence type="ECO:0000256" key="3">
    <source>
        <dbReference type="ARBA" id="ARBA00022989"/>
    </source>
</evidence>
<dbReference type="RefSeq" id="WP_116610987.1">
    <property type="nucleotide sequence ID" value="NZ_QEOB01000005.1"/>
</dbReference>
<keyword evidence="4 5" id="KW-0472">Membrane</keyword>
<feature type="transmembrane region" description="Helical" evidence="5">
    <location>
        <begin position="95"/>
        <end position="115"/>
    </location>
</feature>
<feature type="transmembrane region" description="Helical" evidence="5">
    <location>
        <begin position="56"/>
        <end position="74"/>
    </location>
</feature>
<feature type="transmembrane region" description="Helical" evidence="5">
    <location>
        <begin position="183"/>
        <end position="208"/>
    </location>
</feature>
<evidence type="ECO:0000256" key="4">
    <source>
        <dbReference type="ARBA" id="ARBA00023136"/>
    </source>
</evidence>
<organism evidence="6 7">
    <name type="scientific">Paraburkholderia unamae</name>
    <dbReference type="NCBI Taxonomy" id="219649"/>
    <lineage>
        <taxon>Bacteria</taxon>
        <taxon>Pseudomonadati</taxon>
        <taxon>Pseudomonadota</taxon>
        <taxon>Betaproteobacteria</taxon>
        <taxon>Burkholderiales</taxon>
        <taxon>Burkholderiaceae</taxon>
        <taxon>Paraburkholderia</taxon>
    </lineage>
</organism>
<evidence type="ECO:0000256" key="1">
    <source>
        <dbReference type="ARBA" id="ARBA00004141"/>
    </source>
</evidence>
<feature type="transmembrane region" description="Helical" evidence="5">
    <location>
        <begin position="157"/>
        <end position="177"/>
    </location>
</feature>
<feature type="transmembrane region" description="Helical" evidence="5">
    <location>
        <begin position="220"/>
        <end position="241"/>
    </location>
</feature>
<proteinExistence type="predicted"/>
<dbReference type="PANTHER" id="PTHR37955">
    <property type="entry name" value="TELLURITE RESISTANCE PROTEIN TEHA"/>
    <property type="match status" value="1"/>
</dbReference>
<accession>A0ABX5KUW7</accession>
<protein>
    <submittedName>
        <fullName evidence="6">Tellurite resistance protein</fullName>
    </submittedName>
</protein>
<sequence>MSERIDTPAAYGSPVATAQAGRLGYLPVALFGSVMGLSGLSSAWRLAHRVYGMPLWIAQAIGALAVLAFLLIGFGYATKWLTAPQAVKAEFDHPIAGNLFGTLFISLLLLPVSLADVSVPFARAVWIVGAIGMTVFAWFVIMRWLSQRQHPAHATPAWIVPVVGLIDIPLAAPAVQVSGIHGFLLLALAVGLFFAVPLFTLILSRLMFEEPIAASLQPSLLILLAPFAVGFSAYVTVVGEVDRFADALYMLTLFLLAVLAGRLRYLAKACPFRLAWWAVSFPLAGSAVSAVRYADHAPGVVTHGIAIFLLASVTVLLLAMAARTLWGVLRGELETLAH</sequence>
<feature type="transmembrane region" description="Helical" evidence="5">
    <location>
        <begin position="274"/>
        <end position="294"/>
    </location>
</feature>
<dbReference type="Proteomes" id="UP000245712">
    <property type="component" value="Unassembled WGS sequence"/>
</dbReference>
<feature type="transmembrane region" description="Helical" evidence="5">
    <location>
        <begin position="300"/>
        <end position="322"/>
    </location>
</feature>
<reference evidence="6 7" key="1">
    <citation type="submission" date="2018-05" db="EMBL/GenBank/DDBJ databases">
        <title>Genomic Encyclopedia of Type Strains, Phase IV (KMG-V): Genome sequencing to study the core and pangenomes of soil and plant-associated prokaryotes.</title>
        <authorList>
            <person name="Whitman W."/>
        </authorList>
    </citation>
    <scope>NUCLEOTIDE SEQUENCE [LARGE SCALE GENOMIC DNA]</scope>
    <source>
        <strain evidence="6 7">SCZa-39</strain>
    </source>
</reference>
<dbReference type="EMBL" id="QEOB01000005">
    <property type="protein sequence ID" value="PVX84454.1"/>
    <property type="molecule type" value="Genomic_DNA"/>
</dbReference>
<evidence type="ECO:0000256" key="2">
    <source>
        <dbReference type="ARBA" id="ARBA00022692"/>
    </source>
</evidence>
<comment type="caution">
    <text evidence="6">The sequence shown here is derived from an EMBL/GenBank/DDBJ whole genome shotgun (WGS) entry which is preliminary data.</text>
</comment>
<keyword evidence="3 5" id="KW-1133">Transmembrane helix</keyword>
<feature type="transmembrane region" description="Helical" evidence="5">
    <location>
        <begin position="247"/>
        <end position="267"/>
    </location>
</feature>
<dbReference type="CDD" id="cd09323">
    <property type="entry name" value="TDT_SLAC1_like"/>
    <property type="match status" value="1"/>
</dbReference>
<dbReference type="Pfam" id="PF03595">
    <property type="entry name" value="SLAC1"/>
    <property type="match status" value="1"/>
</dbReference>
<name>A0ABX5KUW7_9BURK</name>
<evidence type="ECO:0000256" key="5">
    <source>
        <dbReference type="SAM" id="Phobius"/>
    </source>
</evidence>
<keyword evidence="2 5" id="KW-0812">Transmembrane</keyword>
<gene>
    <name evidence="6" type="ORF">C7402_105295</name>
</gene>
<dbReference type="InterPro" id="IPR052951">
    <property type="entry name" value="Tellurite_res_ion_channel"/>
</dbReference>
<dbReference type="InterPro" id="IPR038665">
    <property type="entry name" value="Voltage-dep_anion_channel_sf"/>
</dbReference>
<dbReference type="Gene3D" id="1.50.10.150">
    <property type="entry name" value="Voltage-dependent anion channel"/>
    <property type="match status" value="1"/>
</dbReference>
<evidence type="ECO:0000313" key="7">
    <source>
        <dbReference type="Proteomes" id="UP000245712"/>
    </source>
</evidence>
<feature type="transmembrane region" description="Helical" evidence="5">
    <location>
        <begin position="121"/>
        <end position="145"/>
    </location>
</feature>
<dbReference type="PANTHER" id="PTHR37955:SF1">
    <property type="entry name" value="DEP DOMAIN-CONTAINING PROTEIN"/>
    <property type="match status" value="1"/>
</dbReference>
<evidence type="ECO:0000313" key="6">
    <source>
        <dbReference type="EMBL" id="PVX84454.1"/>
    </source>
</evidence>